<organism evidence="1 2">
    <name type="scientific">Paenibacillus aceti</name>
    <dbReference type="NCBI Taxonomy" id="1820010"/>
    <lineage>
        <taxon>Bacteria</taxon>
        <taxon>Bacillati</taxon>
        <taxon>Bacillota</taxon>
        <taxon>Bacilli</taxon>
        <taxon>Bacillales</taxon>
        <taxon>Paenibacillaceae</taxon>
        <taxon>Paenibacillus</taxon>
    </lineage>
</organism>
<sequence length="115" mass="12766">MGMQVVLGERELSVKISGMEVYAILKKELKIPYASIVNVQTGSFEFPLTAVRRTGITTMGYKAGSFVIHGEKYFLSYHNAHQVVILSLKGAEFDKIVLESEAPEQLANDIRARCS</sequence>
<comment type="caution">
    <text evidence="1">The sequence shown here is derived from an EMBL/GenBank/DDBJ whole genome shotgun (WGS) entry which is preliminary data.</text>
</comment>
<dbReference type="Proteomes" id="UP000608420">
    <property type="component" value="Unassembled WGS sequence"/>
</dbReference>
<proteinExistence type="predicted"/>
<keyword evidence="2" id="KW-1185">Reference proteome</keyword>
<dbReference type="RefSeq" id="WP_120461034.1">
    <property type="nucleotide sequence ID" value="NZ_BMIW01000024.1"/>
</dbReference>
<accession>A0ABQ1W022</accession>
<protein>
    <recommendedName>
        <fullName evidence="3">Bacterial Pleckstrin homology domain-containing protein</fullName>
    </recommendedName>
</protein>
<evidence type="ECO:0000313" key="2">
    <source>
        <dbReference type="Proteomes" id="UP000608420"/>
    </source>
</evidence>
<reference evidence="2" key="1">
    <citation type="journal article" date="2019" name="Int. J. Syst. Evol. Microbiol.">
        <title>The Global Catalogue of Microorganisms (GCM) 10K type strain sequencing project: providing services to taxonomists for standard genome sequencing and annotation.</title>
        <authorList>
            <consortium name="The Broad Institute Genomics Platform"/>
            <consortium name="The Broad Institute Genome Sequencing Center for Infectious Disease"/>
            <person name="Wu L."/>
            <person name="Ma J."/>
        </authorList>
    </citation>
    <scope>NUCLEOTIDE SEQUENCE [LARGE SCALE GENOMIC DNA]</scope>
    <source>
        <strain evidence="2">CGMCC 1.15420</strain>
    </source>
</reference>
<name>A0ABQ1W022_9BACL</name>
<gene>
    <name evidence="1" type="ORF">GCM10010913_31720</name>
</gene>
<evidence type="ECO:0000313" key="1">
    <source>
        <dbReference type="EMBL" id="GGG07533.1"/>
    </source>
</evidence>
<evidence type="ECO:0008006" key="3">
    <source>
        <dbReference type="Google" id="ProtNLM"/>
    </source>
</evidence>
<dbReference type="EMBL" id="BMIW01000024">
    <property type="protein sequence ID" value="GGG07533.1"/>
    <property type="molecule type" value="Genomic_DNA"/>
</dbReference>